<proteinExistence type="predicted"/>
<gene>
    <name evidence="2" type="ORF">INT45_011832</name>
</gene>
<dbReference type="OrthoDB" id="2280790at2759"/>
<dbReference type="AlphaFoldDB" id="A0A8H7S7N1"/>
<name>A0A8H7S7N1_9FUNG</name>
<dbReference type="Proteomes" id="UP000646827">
    <property type="component" value="Unassembled WGS sequence"/>
</dbReference>
<feature type="region of interest" description="Disordered" evidence="1">
    <location>
        <begin position="1"/>
        <end position="93"/>
    </location>
</feature>
<reference evidence="2 3" key="1">
    <citation type="submission" date="2020-12" db="EMBL/GenBank/DDBJ databases">
        <title>Metabolic potential, ecology and presence of endohyphal bacteria is reflected in genomic diversity of Mucoromycotina.</title>
        <authorList>
            <person name="Muszewska A."/>
            <person name="Okrasinska A."/>
            <person name="Steczkiewicz K."/>
            <person name="Drgas O."/>
            <person name="Orlowska M."/>
            <person name="Perlinska-Lenart U."/>
            <person name="Aleksandrzak-Piekarczyk T."/>
            <person name="Szatraj K."/>
            <person name="Zielenkiewicz U."/>
            <person name="Pilsyk S."/>
            <person name="Malc E."/>
            <person name="Mieczkowski P."/>
            <person name="Kruszewska J.S."/>
            <person name="Biernat P."/>
            <person name="Pawlowska J."/>
        </authorList>
    </citation>
    <scope>NUCLEOTIDE SEQUENCE [LARGE SCALE GENOMIC DNA]</scope>
    <source>
        <strain evidence="2 3">CBS 142.35</strain>
    </source>
</reference>
<dbReference type="EMBL" id="JAEPRB010000032">
    <property type="protein sequence ID" value="KAG2225149.1"/>
    <property type="molecule type" value="Genomic_DNA"/>
</dbReference>
<evidence type="ECO:0000256" key="1">
    <source>
        <dbReference type="SAM" id="MobiDB-lite"/>
    </source>
</evidence>
<feature type="compositionally biased region" description="Basic and acidic residues" evidence="1">
    <location>
        <begin position="54"/>
        <end position="93"/>
    </location>
</feature>
<evidence type="ECO:0000313" key="2">
    <source>
        <dbReference type="EMBL" id="KAG2225149.1"/>
    </source>
</evidence>
<comment type="caution">
    <text evidence="2">The sequence shown here is derived from an EMBL/GenBank/DDBJ whole genome shotgun (WGS) entry which is preliminary data.</text>
</comment>
<protein>
    <submittedName>
        <fullName evidence="2">Uncharacterized protein</fullName>
    </submittedName>
</protein>
<organism evidence="2 3">
    <name type="scientific">Circinella minor</name>
    <dbReference type="NCBI Taxonomy" id="1195481"/>
    <lineage>
        <taxon>Eukaryota</taxon>
        <taxon>Fungi</taxon>
        <taxon>Fungi incertae sedis</taxon>
        <taxon>Mucoromycota</taxon>
        <taxon>Mucoromycotina</taxon>
        <taxon>Mucoromycetes</taxon>
        <taxon>Mucorales</taxon>
        <taxon>Lichtheimiaceae</taxon>
        <taxon>Circinella</taxon>
    </lineage>
</organism>
<accession>A0A8H7S7N1</accession>
<evidence type="ECO:0000313" key="3">
    <source>
        <dbReference type="Proteomes" id="UP000646827"/>
    </source>
</evidence>
<sequence length="93" mass="10655">MSGQKHKVTIETIEDSGEPLICDQNTSSQGLDLFGGNQNQEAPSDEASSLSWNEVDKMEEKERRERRQSSQSDERNAKETAHIVEDFIDHRHR</sequence>
<feature type="compositionally biased region" description="Polar residues" evidence="1">
    <location>
        <begin position="23"/>
        <end position="52"/>
    </location>
</feature>
<keyword evidence="3" id="KW-1185">Reference proteome</keyword>